<dbReference type="InterPro" id="IPR039361">
    <property type="entry name" value="Cyclin"/>
</dbReference>
<keyword evidence="1" id="KW-0195">Cyclin</keyword>
<organism evidence="3 4">
    <name type="scientific">Piromyces finnis</name>
    <dbReference type="NCBI Taxonomy" id="1754191"/>
    <lineage>
        <taxon>Eukaryota</taxon>
        <taxon>Fungi</taxon>
        <taxon>Fungi incertae sedis</taxon>
        <taxon>Chytridiomycota</taxon>
        <taxon>Chytridiomycota incertae sedis</taxon>
        <taxon>Neocallimastigomycetes</taxon>
        <taxon>Neocallimastigales</taxon>
        <taxon>Neocallimastigaceae</taxon>
        <taxon>Piromyces</taxon>
    </lineage>
</organism>
<dbReference type="InterPro" id="IPR013763">
    <property type="entry name" value="Cyclin-like_dom"/>
</dbReference>
<evidence type="ECO:0000313" key="4">
    <source>
        <dbReference type="Proteomes" id="UP000193719"/>
    </source>
</evidence>
<dbReference type="SUPFAM" id="SSF47954">
    <property type="entry name" value="Cyclin-like"/>
    <property type="match status" value="1"/>
</dbReference>
<reference evidence="3 4" key="2">
    <citation type="submission" date="2016-08" db="EMBL/GenBank/DDBJ databases">
        <title>Pervasive Adenine N6-methylation of Active Genes in Fungi.</title>
        <authorList>
            <consortium name="DOE Joint Genome Institute"/>
            <person name="Mondo S.J."/>
            <person name="Dannebaum R.O."/>
            <person name="Kuo R.C."/>
            <person name="Labutti K."/>
            <person name="Haridas S."/>
            <person name="Kuo A."/>
            <person name="Salamov A."/>
            <person name="Ahrendt S.R."/>
            <person name="Lipzen A."/>
            <person name="Sullivan W."/>
            <person name="Andreopoulos W.B."/>
            <person name="Clum A."/>
            <person name="Lindquist E."/>
            <person name="Daum C."/>
            <person name="Ramamoorthy G.K."/>
            <person name="Gryganskyi A."/>
            <person name="Culley D."/>
            <person name="Magnuson J.K."/>
            <person name="James T.Y."/>
            <person name="O'Malley M.A."/>
            <person name="Stajich J.E."/>
            <person name="Spatafora J.W."/>
            <person name="Visel A."/>
            <person name="Grigoriev I.V."/>
        </authorList>
    </citation>
    <scope>NUCLEOTIDE SEQUENCE [LARGE SCALE GENOMIC DNA]</scope>
    <source>
        <strain evidence="4">finn</strain>
    </source>
</reference>
<keyword evidence="4" id="KW-1185">Reference proteome</keyword>
<gene>
    <name evidence="3" type="ORF">BCR36DRAFT_356937</name>
</gene>
<dbReference type="EMBL" id="MCFH01000035">
    <property type="protein sequence ID" value="ORX46382.1"/>
    <property type="molecule type" value="Genomic_DNA"/>
</dbReference>
<dbReference type="STRING" id="1754191.A0A1Y1V5C0"/>
<name>A0A1Y1V5C0_9FUNG</name>
<dbReference type="AlphaFoldDB" id="A0A1Y1V5C0"/>
<dbReference type="Pfam" id="PF00134">
    <property type="entry name" value="Cyclin_N"/>
    <property type="match status" value="1"/>
</dbReference>
<reference evidence="3 4" key="1">
    <citation type="submission" date="2016-08" db="EMBL/GenBank/DDBJ databases">
        <title>Genomes of anaerobic fungi encode conserved fungal cellulosomes for biomass hydrolysis.</title>
        <authorList>
            <consortium name="DOE Joint Genome Institute"/>
            <person name="Haitjema C.H."/>
            <person name="Gilmore S.P."/>
            <person name="Henske J.K."/>
            <person name="Solomon K.V."/>
            <person name="De Groot R."/>
            <person name="Kuo A."/>
            <person name="Mondo S.J."/>
            <person name="Salamov A.A."/>
            <person name="Labutti K."/>
            <person name="Zhao Z."/>
            <person name="Chiniquy J."/>
            <person name="Barry K."/>
            <person name="Brewer H.M."/>
            <person name="Purvine S.O."/>
            <person name="Wright A.T."/>
            <person name="Boxma B."/>
            <person name="Van Alen T."/>
            <person name="Hackstein J.H."/>
            <person name="Baker S.E."/>
            <person name="Grigoriev I.V."/>
            <person name="O'Malley M.A."/>
        </authorList>
    </citation>
    <scope>NUCLEOTIDE SEQUENCE [LARGE SCALE GENOMIC DNA]</scope>
    <source>
        <strain evidence="4">finn</strain>
    </source>
</reference>
<evidence type="ECO:0000313" key="3">
    <source>
        <dbReference type="EMBL" id="ORX46382.1"/>
    </source>
</evidence>
<evidence type="ECO:0000259" key="2">
    <source>
        <dbReference type="SMART" id="SM00385"/>
    </source>
</evidence>
<dbReference type="Proteomes" id="UP000193719">
    <property type="component" value="Unassembled WGS sequence"/>
</dbReference>
<comment type="caution">
    <text evidence="3">The sequence shown here is derived from an EMBL/GenBank/DDBJ whole genome shotgun (WGS) entry which is preliminary data.</text>
</comment>
<dbReference type="InterPro" id="IPR036915">
    <property type="entry name" value="Cyclin-like_sf"/>
</dbReference>
<dbReference type="OrthoDB" id="2122115at2759"/>
<feature type="domain" description="Cyclin-like" evidence="2">
    <location>
        <begin position="130"/>
        <end position="216"/>
    </location>
</feature>
<evidence type="ECO:0000256" key="1">
    <source>
        <dbReference type="RuleBase" id="RU000383"/>
    </source>
</evidence>
<dbReference type="InterPro" id="IPR006671">
    <property type="entry name" value="Cyclin_N"/>
</dbReference>
<dbReference type="SMART" id="SM00385">
    <property type="entry name" value="CYCLIN"/>
    <property type="match status" value="1"/>
</dbReference>
<dbReference type="PANTHER" id="PTHR10177">
    <property type="entry name" value="CYCLINS"/>
    <property type="match status" value="1"/>
</dbReference>
<sequence length="345" mass="40266">MPNISPDAYYNNNIIKNESINITNSLDKMNILDKKINCEEKTKNVIMNSLNDKTERNKAKKTKLVIKISKKMLKQHDNLNKKLVQTTTKFPSKLKSLIEMSRSQFSYICNSNTPVTHTPKEARQIRNIAEQIYNFNNMYRFTDETLYLSMNYVYRYTKSVCRVQSKTLELIILTAMYIAGKFNEELNEPTITDVISSSTSPIKMNDIKKMERKLLAKLNWNLYITSPHSILIEYINYLKETLGLAKPIEKYVSSFRAFNYIVNNNFSEFLYPVYIIAFSEVLLLPANFNINKNSLIKFLSLNENEIAQLNECTHILFGRVKERKFKKISIRNNCVCDKCVKNNKS</sequence>
<protein>
    <submittedName>
        <fullName evidence="3">Cyclin-like protein</fullName>
    </submittedName>
</protein>
<proteinExistence type="inferred from homology"/>
<comment type="similarity">
    <text evidence="1">Belongs to the cyclin family.</text>
</comment>
<dbReference type="Gene3D" id="1.10.472.10">
    <property type="entry name" value="Cyclin-like"/>
    <property type="match status" value="2"/>
</dbReference>
<accession>A0A1Y1V5C0</accession>